<sequence>MATDDSGERFTVSRLCGLWFLYNEHHSSQEYFTISFANDKILDLNINTHVFKSAKCGDLLCRRRVVIYYLSTRLIIQTAISDK</sequence>
<dbReference type="InParanoid" id="M4BIN5"/>
<dbReference type="AlphaFoldDB" id="M4BIN5"/>
<dbReference type="VEuPathDB" id="FungiDB:HpaG806261"/>
<evidence type="ECO:0000313" key="2">
    <source>
        <dbReference type="Proteomes" id="UP000011713"/>
    </source>
</evidence>
<dbReference type="Proteomes" id="UP000011713">
    <property type="component" value="Unassembled WGS sequence"/>
</dbReference>
<dbReference type="EnsemblProtists" id="HpaT806261">
    <property type="protein sequence ID" value="HpaP806261"/>
    <property type="gene ID" value="HpaG806261"/>
</dbReference>
<organism evidence="1 2">
    <name type="scientific">Hyaloperonospora arabidopsidis (strain Emoy2)</name>
    <name type="common">Downy mildew agent</name>
    <name type="synonym">Peronospora arabidopsidis</name>
    <dbReference type="NCBI Taxonomy" id="559515"/>
    <lineage>
        <taxon>Eukaryota</taxon>
        <taxon>Sar</taxon>
        <taxon>Stramenopiles</taxon>
        <taxon>Oomycota</taxon>
        <taxon>Peronosporomycetes</taxon>
        <taxon>Peronosporales</taxon>
        <taxon>Peronosporaceae</taxon>
        <taxon>Hyaloperonospora</taxon>
    </lineage>
</organism>
<protein>
    <submittedName>
        <fullName evidence="1">Uncharacterized protein</fullName>
    </submittedName>
</protein>
<name>M4BIN5_HYAAE</name>
<proteinExistence type="predicted"/>
<reference evidence="1" key="2">
    <citation type="submission" date="2015-06" db="UniProtKB">
        <authorList>
            <consortium name="EnsemblProtists"/>
        </authorList>
    </citation>
    <scope>IDENTIFICATION</scope>
    <source>
        <strain evidence="1">Emoy2</strain>
    </source>
</reference>
<accession>M4BIN5</accession>
<reference evidence="2" key="1">
    <citation type="journal article" date="2010" name="Science">
        <title>Signatures of adaptation to obligate biotrophy in the Hyaloperonospora arabidopsidis genome.</title>
        <authorList>
            <person name="Baxter L."/>
            <person name="Tripathy S."/>
            <person name="Ishaque N."/>
            <person name="Boot N."/>
            <person name="Cabral A."/>
            <person name="Kemen E."/>
            <person name="Thines M."/>
            <person name="Ah-Fong A."/>
            <person name="Anderson R."/>
            <person name="Badejoko W."/>
            <person name="Bittner-Eddy P."/>
            <person name="Boore J.L."/>
            <person name="Chibucos M.C."/>
            <person name="Coates M."/>
            <person name="Dehal P."/>
            <person name="Delehaunty K."/>
            <person name="Dong S."/>
            <person name="Downton P."/>
            <person name="Dumas B."/>
            <person name="Fabro G."/>
            <person name="Fronick C."/>
            <person name="Fuerstenberg S.I."/>
            <person name="Fulton L."/>
            <person name="Gaulin E."/>
            <person name="Govers F."/>
            <person name="Hughes L."/>
            <person name="Humphray S."/>
            <person name="Jiang R.H."/>
            <person name="Judelson H."/>
            <person name="Kamoun S."/>
            <person name="Kyung K."/>
            <person name="Meijer H."/>
            <person name="Minx P."/>
            <person name="Morris P."/>
            <person name="Nelson J."/>
            <person name="Phuntumart V."/>
            <person name="Qutob D."/>
            <person name="Rehmany A."/>
            <person name="Rougon-Cardoso A."/>
            <person name="Ryden P."/>
            <person name="Torto-Alalibo T."/>
            <person name="Studholme D."/>
            <person name="Wang Y."/>
            <person name="Win J."/>
            <person name="Wood J."/>
            <person name="Clifton S.W."/>
            <person name="Rogers J."/>
            <person name="Van den Ackerveken G."/>
            <person name="Jones J.D."/>
            <person name="McDowell J.M."/>
            <person name="Beynon J."/>
            <person name="Tyler B.M."/>
        </authorList>
    </citation>
    <scope>NUCLEOTIDE SEQUENCE [LARGE SCALE GENOMIC DNA]</scope>
    <source>
        <strain evidence="2">Emoy2</strain>
    </source>
</reference>
<dbReference type="EMBL" id="JH598301">
    <property type="status" value="NOT_ANNOTATED_CDS"/>
    <property type="molecule type" value="Genomic_DNA"/>
</dbReference>
<keyword evidence="2" id="KW-1185">Reference proteome</keyword>
<evidence type="ECO:0000313" key="1">
    <source>
        <dbReference type="EnsemblProtists" id="HpaP806261"/>
    </source>
</evidence>
<dbReference type="HOGENOM" id="CLU_2547429_0_0_1"/>